<accession>A0AAD7G2S9</accession>
<keyword evidence="1" id="KW-0175">Coiled coil</keyword>
<evidence type="ECO:0000313" key="3">
    <source>
        <dbReference type="Proteomes" id="UP001221142"/>
    </source>
</evidence>
<protein>
    <recommendedName>
        <fullName evidence="4">F-box domain-containing protein</fullName>
    </recommendedName>
</protein>
<sequence length="521" mass="59931">MPAQSPFQEHLYTNYIPTDDEMDQIRADLPQHEAELVSLNKLIRELTARHNGIKAHIDSHRALISYARRLPQDIIEEIFLACLPTEGCPKLNSREAPLILGHICGLWRSIAFGMPSLWSSLHFSMQAPWRDFAKHSEAITDWLVRSGELPLAISTWGETMYREHYHQIITRFSHRIRSLHMSDMTVTQYLLVAGLDAPLLDEIRFAPRYWDHGLGQRVLLSKLFRGENLRRVTLYSLEDMWSFVPIAPFFWHHLTDLSLEAGDNGGLYCRSAHRLIKGCPNLRSLKFAFQTDWSEDQPFHPTKHITLPNLESLTILLSYTDINHVYKDLVDMLFMPRLTVFHLSHSRTIPRTSPCPPLSNLECLDHLAARSPEIVNLTLDFLYLTKTTGVHLLQLFPRVETLQLMADEMYTLGNRTMGQSQRDAIEFIKLLNRLCPDLTELVLESESSITEFSEAIIGFLNSTTTLRRFDIRCSCVLDSEARETVPDFQLFRRRGIVINTTYTYPPLKATSGQFSAFGMAF</sequence>
<gene>
    <name evidence="2" type="ORF">FB45DRAFT_1018142</name>
</gene>
<evidence type="ECO:0000256" key="1">
    <source>
        <dbReference type="SAM" id="Coils"/>
    </source>
</evidence>
<dbReference type="Gene3D" id="3.80.10.10">
    <property type="entry name" value="Ribonuclease Inhibitor"/>
    <property type="match status" value="1"/>
</dbReference>
<reference evidence="2" key="1">
    <citation type="submission" date="2023-03" db="EMBL/GenBank/DDBJ databases">
        <title>Massive genome expansion in bonnet fungi (Mycena s.s.) driven by repeated elements and novel gene families across ecological guilds.</title>
        <authorList>
            <consortium name="Lawrence Berkeley National Laboratory"/>
            <person name="Harder C.B."/>
            <person name="Miyauchi S."/>
            <person name="Viragh M."/>
            <person name="Kuo A."/>
            <person name="Thoen E."/>
            <person name="Andreopoulos B."/>
            <person name="Lu D."/>
            <person name="Skrede I."/>
            <person name="Drula E."/>
            <person name="Henrissat B."/>
            <person name="Morin E."/>
            <person name="Kohler A."/>
            <person name="Barry K."/>
            <person name="LaButti K."/>
            <person name="Morin E."/>
            <person name="Salamov A."/>
            <person name="Lipzen A."/>
            <person name="Mereny Z."/>
            <person name="Hegedus B."/>
            <person name="Baldrian P."/>
            <person name="Stursova M."/>
            <person name="Weitz H."/>
            <person name="Taylor A."/>
            <person name="Grigoriev I.V."/>
            <person name="Nagy L.G."/>
            <person name="Martin F."/>
            <person name="Kauserud H."/>
        </authorList>
    </citation>
    <scope>NUCLEOTIDE SEQUENCE</scope>
    <source>
        <strain evidence="2">9284</strain>
    </source>
</reference>
<keyword evidence="3" id="KW-1185">Reference proteome</keyword>
<comment type="caution">
    <text evidence="2">The sequence shown here is derived from an EMBL/GenBank/DDBJ whole genome shotgun (WGS) entry which is preliminary data.</text>
</comment>
<dbReference type="AlphaFoldDB" id="A0AAD7G2S9"/>
<dbReference type="SUPFAM" id="SSF52047">
    <property type="entry name" value="RNI-like"/>
    <property type="match status" value="1"/>
</dbReference>
<dbReference type="EMBL" id="JARKIF010000001">
    <property type="protein sequence ID" value="KAJ7650759.1"/>
    <property type="molecule type" value="Genomic_DNA"/>
</dbReference>
<evidence type="ECO:0008006" key="4">
    <source>
        <dbReference type="Google" id="ProtNLM"/>
    </source>
</evidence>
<organism evidence="2 3">
    <name type="scientific">Roridomyces roridus</name>
    <dbReference type="NCBI Taxonomy" id="1738132"/>
    <lineage>
        <taxon>Eukaryota</taxon>
        <taxon>Fungi</taxon>
        <taxon>Dikarya</taxon>
        <taxon>Basidiomycota</taxon>
        <taxon>Agaricomycotina</taxon>
        <taxon>Agaricomycetes</taxon>
        <taxon>Agaricomycetidae</taxon>
        <taxon>Agaricales</taxon>
        <taxon>Marasmiineae</taxon>
        <taxon>Mycenaceae</taxon>
        <taxon>Roridomyces</taxon>
    </lineage>
</organism>
<name>A0AAD7G2S9_9AGAR</name>
<evidence type="ECO:0000313" key="2">
    <source>
        <dbReference type="EMBL" id="KAJ7650759.1"/>
    </source>
</evidence>
<proteinExistence type="predicted"/>
<dbReference type="InterPro" id="IPR032675">
    <property type="entry name" value="LRR_dom_sf"/>
</dbReference>
<dbReference type="Proteomes" id="UP001221142">
    <property type="component" value="Unassembled WGS sequence"/>
</dbReference>
<feature type="coiled-coil region" evidence="1">
    <location>
        <begin position="22"/>
        <end position="49"/>
    </location>
</feature>